<dbReference type="RefSeq" id="WP_272740937.1">
    <property type="nucleotide sequence ID" value="NZ_JAQQKW010000004.1"/>
</dbReference>
<reference evidence="2 3" key="1">
    <citation type="submission" date="2023-01" db="EMBL/GenBank/DDBJ databases">
        <title>Novel species of the genus Asticcacaulis isolated from rivers.</title>
        <authorList>
            <person name="Lu H."/>
        </authorList>
    </citation>
    <scope>NUCLEOTIDE SEQUENCE [LARGE SCALE GENOMIC DNA]</scope>
    <source>
        <strain evidence="2 3">DXS10W</strain>
    </source>
</reference>
<dbReference type="Proteomes" id="UP001216595">
    <property type="component" value="Unassembled WGS sequence"/>
</dbReference>
<evidence type="ECO:0000313" key="3">
    <source>
        <dbReference type="Proteomes" id="UP001216595"/>
    </source>
</evidence>
<dbReference type="CDD" id="cd00448">
    <property type="entry name" value="YjgF_YER057c_UK114_family"/>
    <property type="match status" value="1"/>
</dbReference>
<protein>
    <submittedName>
        <fullName evidence="2">RidA family protein</fullName>
    </submittedName>
</protein>
<keyword evidence="3" id="KW-1185">Reference proteome</keyword>
<comment type="caution">
    <text evidence="2">The sequence shown here is derived from an EMBL/GenBank/DDBJ whole genome shotgun (WGS) entry which is preliminary data.</text>
</comment>
<evidence type="ECO:0000256" key="1">
    <source>
        <dbReference type="ARBA" id="ARBA00010552"/>
    </source>
</evidence>
<dbReference type="PANTHER" id="PTHR11803">
    <property type="entry name" value="2-IMINOBUTANOATE/2-IMINOPROPANOATE DEAMINASE RIDA"/>
    <property type="match status" value="1"/>
</dbReference>
<accession>A0ABT5IDF5</accession>
<proteinExistence type="inferred from homology"/>
<organism evidence="2 3">
    <name type="scientific">Asticcacaulis currens</name>
    <dbReference type="NCBI Taxonomy" id="2984210"/>
    <lineage>
        <taxon>Bacteria</taxon>
        <taxon>Pseudomonadati</taxon>
        <taxon>Pseudomonadota</taxon>
        <taxon>Alphaproteobacteria</taxon>
        <taxon>Caulobacterales</taxon>
        <taxon>Caulobacteraceae</taxon>
        <taxon>Asticcacaulis</taxon>
    </lineage>
</organism>
<dbReference type="InterPro" id="IPR035959">
    <property type="entry name" value="RutC-like_sf"/>
</dbReference>
<sequence>MVPPIFENPESLPSPLGYSQLVELDAGRLVLIAGQVALDASGNLVGCGDIRAQAHQVFLNLSAALKARDGTFADLVKLNIFVTDIADLPVLREVRDEHFAGLTRSPVSTLVQVQALFRPEFLIEIEAMSWLAPQQRN</sequence>
<dbReference type="Pfam" id="PF01042">
    <property type="entry name" value="Ribonuc_L-PSP"/>
    <property type="match status" value="1"/>
</dbReference>
<dbReference type="EMBL" id="JAQQKW010000004">
    <property type="protein sequence ID" value="MDC7694219.1"/>
    <property type="molecule type" value="Genomic_DNA"/>
</dbReference>
<dbReference type="PANTHER" id="PTHR11803:SF58">
    <property type="entry name" value="PROTEIN HMF1-RELATED"/>
    <property type="match status" value="1"/>
</dbReference>
<evidence type="ECO:0000313" key="2">
    <source>
        <dbReference type="EMBL" id="MDC7694219.1"/>
    </source>
</evidence>
<comment type="similarity">
    <text evidence="1">Belongs to the RutC family.</text>
</comment>
<name>A0ABT5IDF5_9CAUL</name>
<dbReference type="InterPro" id="IPR006175">
    <property type="entry name" value="YjgF/YER057c/UK114"/>
</dbReference>
<gene>
    <name evidence="2" type="ORF">PQU94_07985</name>
</gene>
<dbReference type="Gene3D" id="3.30.1330.40">
    <property type="entry name" value="RutC-like"/>
    <property type="match status" value="1"/>
</dbReference>
<dbReference type="SUPFAM" id="SSF55298">
    <property type="entry name" value="YjgF-like"/>
    <property type="match status" value="1"/>
</dbReference>